<proteinExistence type="predicted"/>
<evidence type="ECO:0008006" key="3">
    <source>
        <dbReference type="Google" id="ProtNLM"/>
    </source>
</evidence>
<accession>A0ABD3US78</accession>
<organism evidence="1 2">
    <name type="scientific">Sinanodonta woodiana</name>
    <name type="common">Chinese pond mussel</name>
    <name type="synonym">Anodonta woodiana</name>
    <dbReference type="NCBI Taxonomy" id="1069815"/>
    <lineage>
        <taxon>Eukaryota</taxon>
        <taxon>Metazoa</taxon>
        <taxon>Spiralia</taxon>
        <taxon>Lophotrochozoa</taxon>
        <taxon>Mollusca</taxon>
        <taxon>Bivalvia</taxon>
        <taxon>Autobranchia</taxon>
        <taxon>Heteroconchia</taxon>
        <taxon>Palaeoheterodonta</taxon>
        <taxon>Unionida</taxon>
        <taxon>Unionoidea</taxon>
        <taxon>Unionidae</taxon>
        <taxon>Unioninae</taxon>
        <taxon>Sinanodonta</taxon>
    </lineage>
</organism>
<keyword evidence="2" id="KW-1185">Reference proteome</keyword>
<evidence type="ECO:0000313" key="1">
    <source>
        <dbReference type="EMBL" id="KAL3852260.1"/>
    </source>
</evidence>
<comment type="caution">
    <text evidence="1">The sequence shown here is derived from an EMBL/GenBank/DDBJ whole genome shotgun (WGS) entry which is preliminary data.</text>
</comment>
<dbReference type="EMBL" id="JBJQND010000015">
    <property type="protein sequence ID" value="KAL3852260.1"/>
    <property type="molecule type" value="Genomic_DNA"/>
</dbReference>
<dbReference type="Proteomes" id="UP001634394">
    <property type="component" value="Unassembled WGS sequence"/>
</dbReference>
<reference evidence="1 2" key="1">
    <citation type="submission" date="2024-11" db="EMBL/GenBank/DDBJ databases">
        <title>Chromosome-level genome assembly of the freshwater bivalve Anodonta woodiana.</title>
        <authorList>
            <person name="Chen X."/>
        </authorList>
    </citation>
    <scope>NUCLEOTIDE SEQUENCE [LARGE SCALE GENOMIC DNA]</scope>
    <source>
        <strain evidence="1">MN2024</strain>
        <tissue evidence="1">Gills</tissue>
    </source>
</reference>
<name>A0ABD3US78_SINWO</name>
<gene>
    <name evidence="1" type="ORF">ACJMK2_015926</name>
</gene>
<dbReference type="PANTHER" id="PTHR16155">
    <property type="entry name" value="DED DOMAIN-CONTAINING PROTEIN"/>
    <property type="match status" value="1"/>
</dbReference>
<protein>
    <recommendedName>
        <fullName evidence="3">Sterile alpha motif domain-containing protein 9-like</fullName>
    </recommendedName>
</protein>
<sequence length="1321" mass="153224">MATGGSDGSNVVINMMNTINIQYGTHNTQNVMVPEARDRDEHIINALQDIFDSEKKNEILMEKLQSLLMVKLSGIADGKQLSFKTFYGKSFLKFLHENPKVFSTKKKKDKWYVRWQLTQESADESSSMDESDYGIQDDAEFECHQGNSSDSKVLEEMPSGFDTQEAKHSVLPTKSAEEFLKSVGYFKNGHYILVVDERDNNSSHLLTLSLVPWTAVLDMDCKSRDNGLLSVIEEPLKQKRAVHLCSWQDTITPTEGATIWISLQGRREKPETRISEEYRQWYRCAKKHLSCQIDQLTKFADAYTTYKVIVFWPKDSLFVQHIEAVIREIEDTVEPAPQIVIVDSGYPKNDNSAKSFQRIKDLFGENLVVVNCTIQEACDSVLTIFTEKATNCRFELPTMDKTNNPGISESDASWLKVDLNVIYKSETEATRKTTHENLLKEKENFYRGGTLPWKIWYEQKAGFLDAERDLMKDIEESLQKKIVDCKSRRITLHHLPGSGGTTLAHRILFDLKDKTPCVQLKLRTGSSILDVASRINMIYEKTRLPVLLLIDGEEEHRVDQLERATREICIIFLYVRRSVDSMKNTYQKKADEFRLLGHVSPQEAKHFAMKYMSECKNIDQRKEIQRICREVEDGREHFVYEFGLAVYAHEYKGIERYVAGFLFSDQYTQTNSSWQAVLAYLAMAYYYGNMGMPCQLLGRLMGKHPNEYMTLAKFPDAMQHFLTEDVREGKINVVRICHYVIAKEILDQYLSYPKPRPDLRDRRNLCDHAKSKLCDFAMHFVDVVCKGKIKTGSTSSTIRNIFTQIFIIRDLIGYQEAQQKGKVSKILFDMDNQRPYTKRFRFVEKLANSCSEEPLFQSHLGRLYSLFKPEEEQKAEECFKLALTLSNKEIERKGLSLEDIDDGLRLSLMQTHHMYGSMYRRRIAQYTGWKFGDKPKMSTPDEETFRSRVRQLLEQAKQACHHFEKCRKVTPPGNEDTYKYIGDINVRLQVCDYIYRHTNGKITDTEMKAFYEECVSVIDDLFLECHYVVDPDNFGNTLRDCTHWYTDIFKCYATSLADVPEAHAPQSIRTRIASIKLQYSTKSYFGVLESITTLSHVEEIIDIYEQIFKLSQESEQTCPKRTLDLDYKEWLIAIRLPLFNKSYSLEDVLQVVRQWCSHRTLFAKFYLFILTSLLGFHRGNPSLLMEAIETKEEVKRFSRMVLKPKYPREWLGNGDDIKCLVPGKRFFGQREERSIKIDLLQSLKVMNGTICKPNDNHLAGYIDLDLGNENRVPVKVFFIPARSKLIGRQFSDQRVTFVIGFSMSHGYEAFNVKIMKTLKKL</sequence>
<evidence type="ECO:0000313" key="2">
    <source>
        <dbReference type="Proteomes" id="UP001634394"/>
    </source>
</evidence>
<dbReference type="PANTHER" id="PTHR16155:SF19">
    <property type="entry name" value="DED DOMAIN-CONTAINING PROTEIN"/>
    <property type="match status" value="1"/>
</dbReference>